<dbReference type="Gene3D" id="2.30.40.10">
    <property type="entry name" value="Urease, subunit C, domain 1"/>
    <property type="match status" value="1"/>
</dbReference>
<dbReference type="RefSeq" id="WP_171162416.1">
    <property type="nucleotide sequence ID" value="NZ_CP053073.1"/>
</dbReference>
<evidence type="ECO:0000256" key="4">
    <source>
        <dbReference type="ARBA" id="ARBA00022723"/>
    </source>
</evidence>
<feature type="domain" description="Amidohydrolase-related" evidence="9">
    <location>
        <begin position="70"/>
        <end position="430"/>
    </location>
</feature>
<dbReference type="Gene3D" id="3.20.20.140">
    <property type="entry name" value="Metal-dependent hydrolases"/>
    <property type="match status" value="1"/>
</dbReference>
<evidence type="ECO:0000313" key="11">
    <source>
        <dbReference type="Proteomes" id="UP000503096"/>
    </source>
</evidence>
<dbReference type="KEGG" id="upl:DSM104440_02093"/>
<organism evidence="10 11">
    <name type="scientific">Usitatibacter palustris</name>
    <dbReference type="NCBI Taxonomy" id="2732487"/>
    <lineage>
        <taxon>Bacteria</taxon>
        <taxon>Pseudomonadati</taxon>
        <taxon>Pseudomonadota</taxon>
        <taxon>Betaproteobacteria</taxon>
        <taxon>Nitrosomonadales</taxon>
        <taxon>Usitatibacteraceae</taxon>
        <taxon>Usitatibacter</taxon>
    </lineage>
</organism>
<sequence length="442" mass="48300">MAAELTAFRGTILYFRDDPGVASPADSHVHIEDGLLVIENGHVARVGPAEPLLAALPKGTPVTDHRGMLLMPGFIDAHVHYAQTDVIASGGGTLLNWLEQHIFPEEARFAEHAHASEVADFFLDELLRHGTTTALVFGSVHRTSADAFFEAAARRGMRLGAGQVMMDRHCPEALRDTAESSHRDARELIERWDGNGRLHYAITPRFAVTSSDEQLRLAGELARAHPNAFIHSHVAENTDEVAWVAKLFPGARSYLDVYERFGLLRERAIYAHCIHLDAADRRRMAETGAAAAFCPTSNLFLGSGLFDIEATDAAGMRFALATDVGGGTSFSLLQTMQDAYKVAQQKGQTLTALRAFYLATLGGARALRLDDRIGSFEPGREADFIVLDPAATPLMERRMRSARTLEERLFAWMILGDERSVRQAYVMGKLASTSASAAARSA</sequence>
<dbReference type="GO" id="GO:0005829">
    <property type="term" value="C:cytosol"/>
    <property type="evidence" value="ECO:0007669"/>
    <property type="project" value="TreeGrafter"/>
</dbReference>
<comment type="cofactor">
    <cofactor evidence="8">
        <name>Zn(2+)</name>
        <dbReference type="ChEBI" id="CHEBI:29105"/>
    </cofactor>
    <text evidence="8">Binds 1 zinc ion per subunit.</text>
</comment>
<dbReference type="PANTHER" id="PTHR11271:SF6">
    <property type="entry name" value="GUANINE DEAMINASE"/>
    <property type="match status" value="1"/>
</dbReference>
<dbReference type="AlphaFoldDB" id="A0A6M4H6N6"/>
<dbReference type="FunCoup" id="A0A6M4H6N6">
    <property type="interactions" value="427"/>
</dbReference>
<dbReference type="Proteomes" id="UP000503096">
    <property type="component" value="Chromosome"/>
</dbReference>
<evidence type="ECO:0000256" key="3">
    <source>
        <dbReference type="ARBA" id="ARBA00012781"/>
    </source>
</evidence>
<dbReference type="FunFam" id="3.20.20.140:FF:000022">
    <property type="entry name" value="Guanine deaminase"/>
    <property type="match status" value="1"/>
</dbReference>
<comment type="catalytic activity">
    <reaction evidence="8">
        <text>guanine + H2O + H(+) = xanthine + NH4(+)</text>
        <dbReference type="Rhea" id="RHEA:14665"/>
        <dbReference type="ChEBI" id="CHEBI:15377"/>
        <dbReference type="ChEBI" id="CHEBI:15378"/>
        <dbReference type="ChEBI" id="CHEBI:16235"/>
        <dbReference type="ChEBI" id="CHEBI:17712"/>
        <dbReference type="ChEBI" id="CHEBI:28938"/>
        <dbReference type="EC" id="3.5.4.3"/>
    </reaction>
</comment>
<keyword evidence="11" id="KW-1185">Reference proteome</keyword>
<proteinExistence type="inferred from homology"/>
<dbReference type="InParanoid" id="A0A6M4H6N6"/>
<dbReference type="EMBL" id="CP053073">
    <property type="protein sequence ID" value="QJR15276.1"/>
    <property type="molecule type" value="Genomic_DNA"/>
</dbReference>
<comment type="similarity">
    <text evidence="2 8">Belongs to the metallo-dependent hydrolases superfamily. ATZ/TRZ family.</text>
</comment>
<dbReference type="NCBIfam" id="NF006679">
    <property type="entry name" value="PRK09228.1"/>
    <property type="match status" value="1"/>
</dbReference>
<dbReference type="InterPro" id="IPR006680">
    <property type="entry name" value="Amidohydro-rel"/>
</dbReference>
<dbReference type="SUPFAM" id="SSF51338">
    <property type="entry name" value="Composite domain of metallo-dependent hydrolases"/>
    <property type="match status" value="1"/>
</dbReference>
<evidence type="ECO:0000256" key="1">
    <source>
        <dbReference type="ARBA" id="ARBA00004984"/>
    </source>
</evidence>
<dbReference type="NCBIfam" id="TIGR02967">
    <property type="entry name" value="guan_deamin"/>
    <property type="match status" value="1"/>
</dbReference>
<dbReference type="SUPFAM" id="SSF51556">
    <property type="entry name" value="Metallo-dependent hydrolases"/>
    <property type="match status" value="1"/>
</dbReference>
<evidence type="ECO:0000256" key="6">
    <source>
        <dbReference type="ARBA" id="ARBA00022833"/>
    </source>
</evidence>
<evidence type="ECO:0000256" key="5">
    <source>
        <dbReference type="ARBA" id="ARBA00022801"/>
    </source>
</evidence>
<keyword evidence="6 8" id="KW-0862">Zinc</keyword>
<dbReference type="PANTHER" id="PTHR11271">
    <property type="entry name" value="GUANINE DEAMINASE"/>
    <property type="match status" value="1"/>
</dbReference>
<dbReference type="GO" id="GO:0006147">
    <property type="term" value="P:guanine catabolic process"/>
    <property type="evidence" value="ECO:0007669"/>
    <property type="project" value="UniProtKB-UniRule"/>
</dbReference>
<dbReference type="InterPro" id="IPR011059">
    <property type="entry name" value="Metal-dep_hydrolase_composite"/>
</dbReference>
<dbReference type="InterPro" id="IPR032466">
    <property type="entry name" value="Metal_Hydrolase"/>
</dbReference>
<evidence type="ECO:0000256" key="7">
    <source>
        <dbReference type="NCBIfam" id="TIGR02967"/>
    </source>
</evidence>
<gene>
    <name evidence="10" type="primary">guaD</name>
    <name evidence="10" type="ORF">DSM104440_02093</name>
</gene>
<dbReference type="GO" id="GO:0008892">
    <property type="term" value="F:guanine deaminase activity"/>
    <property type="evidence" value="ECO:0007669"/>
    <property type="project" value="UniProtKB-UniRule"/>
</dbReference>
<dbReference type="EC" id="3.5.4.3" evidence="3 7"/>
<comment type="pathway">
    <text evidence="1 8">Purine metabolism; guanine degradation; xanthine from guanine: step 1/1.</text>
</comment>
<dbReference type="InterPro" id="IPR014311">
    <property type="entry name" value="Guanine_deaminase"/>
</dbReference>
<dbReference type="CDD" id="cd01303">
    <property type="entry name" value="GDEase"/>
    <property type="match status" value="1"/>
</dbReference>
<keyword evidence="5 8" id="KW-0378">Hydrolase</keyword>
<protein>
    <recommendedName>
        <fullName evidence="3 7">Guanine deaminase</fullName>
        <shortName evidence="8">Guanase</shortName>
        <ecNumber evidence="3 7">3.5.4.3</ecNumber>
    </recommendedName>
    <alternativeName>
        <fullName evidence="8">Guanine aminohydrolase</fullName>
    </alternativeName>
</protein>
<evidence type="ECO:0000313" key="10">
    <source>
        <dbReference type="EMBL" id="QJR15276.1"/>
    </source>
</evidence>
<evidence type="ECO:0000259" key="9">
    <source>
        <dbReference type="Pfam" id="PF01979"/>
    </source>
</evidence>
<evidence type="ECO:0000256" key="8">
    <source>
        <dbReference type="RuleBase" id="RU366009"/>
    </source>
</evidence>
<comment type="function">
    <text evidence="8">Catalyzes the hydrolytic deamination of guanine, producing xanthine and ammonia.</text>
</comment>
<keyword evidence="4 8" id="KW-0479">Metal-binding</keyword>
<dbReference type="Pfam" id="PF01979">
    <property type="entry name" value="Amidohydro_1"/>
    <property type="match status" value="1"/>
</dbReference>
<dbReference type="InterPro" id="IPR051607">
    <property type="entry name" value="Metallo-dep_hydrolases"/>
</dbReference>
<accession>A0A6M4H6N6</accession>
<evidence type="ECO:0000256" key="2">
    <source>
        <dbReference type="ARBA" id="ARBA00006745"/>
    </source>
</evidence>
<dbReference type="GO" id="GO:0008270">
    <property type="term" value="F:zinc ion binding"/>
    <property type="evidence" value="ECO:0007669"/>
    <property type="project" value="UniProtKB-UniRule"/>
</dbReference>
<reference evidence="10 11" key="1">
    <citation type="submission" date="2020-04" db="EMBL/GenBank/DDBJ databases">
        <title>Usitatibacter rugosus gen. nov., sp. nov. and Usitatibacter palustris sp. nov., novel members of Usitatibacteraceae fam. nov. within the order Nitrosomonadales isolated from soil.</title>
        <authorList>
            <person name="Huber K.J."/>
            <person name="Neumann-Schaal M."/>
            <person name="Geppert A."/>
            <person name="Luckner M."/>
            <person name="Wanner G."/>
            <person name="Overmann J."/>
        </authorList>
    </citation>
    <scope>NUCLEOTIDE SEQUENCE [LARGE SCALE GENOMIC DNA]</scope>
    <source>
        <strain evidence="10 11">Swamp67</strain>
    </source>
</reference>
<dbReference type="UniPathway" id="UPA00603">
    <property type="reaction ID" value="UER00660"/>
</dbReference>
<name>A0A6M4H6N6_9PROT</name>